<keyword evidence="2" id="KW-1185">Reference proteome</keyword>
<sequence>MKYGPDFTKFRGTDSMLLVVNADTKDVDCLTIVDGSRETPRDDAFDLKEAAKIPREMLAVIIKYIARENEAFEKSRSGVAFAVGRLQYCENGDAMAVVRLVEAQTESEIQR</sequence>
<dbReference type="Proteomes" id="UP001370758">
    <property type="component" value="Unassembled WGS sequence"/>
</dbReference>
<dbReference type="AlphaFoldDB" id="A0AAV9VZU6"/>
<gene>
    <name evidence="1" type="ORF">TWF481_010076</name>
</gene>
<reference evidence="1 2" key="1">
    <citation type="submission" date="2023-08" db="EMBL/GenBank/DDBJ databases">
        <authorList>
            <person name="Palmer J.M."/>
        </authorList>
    </citation>
    <scope>NUCLEOTIDE SEQUENCE [LARGE SCALE GENOMIC DNA]</scope>
    <source>
        <strain evidence="1 2">TWF481</strain>
    </source>
</reference>
<protein>
    <submittedName>
        <fullName evidence="1">Uncharacterized protein</fullName>
    </submittedName>
</protein>
<evidence type="ECO:0000313" key="1">
    <source>
        <dbReference type="EMBL" id="KAK6499717.1"/>
    </source>
</evidence>
<evidence type="ECO:0000313" key="2">
    <source>
        <dbReference type="Proteomes" id="UP001370758"/>
    </source>
</evidence>
<comment type="caution">
    <text evidence="1">The sequence shown here is derived from an EMBL/GenBank/DDBJ whole genome shotgun (WGS) entry which is preliminary data.</text>
</comment>
<accession>A0AAV9VZU6</accession>
<proteinExistence type="predicted"/>
<organism evidence="1 2">
    <name type="scientific">Arthrobotrys musiformis</name>
    <dbReference type="NCBI Taxonomy" id="47236"/>
    <lineage>
        <taxon>Eukaryota</taxon>
        <taxon>Fungi</taxon>
        <taxon>Dikarya</taxon>
        <taxon>Ascomycota</taxon>
        <taxon>Pezizomycotina</taxon>
        <taxon>Orbiliomycetes</taxon>
        <taxon>Orbiliales</taxon>
        <taxon>Orbiliaceae</taxon>
        <taxon>Arthrobotrys</taxon>
    </lineage>
</organism>
<name>A0AAV9VZU6_9PEZI</name>
<dbReference type="EMBL" id="JAVHJL010000007">
    <property type="protein sequence ID" value="KAK6499717.1"/>
    <property type="molecule type" value="Genomic_DNA"/>
</dbReference>